<protein>
    <submittedName>
        <fullName evidence="1">Uncharacterized protein</fullName>
    </submittedName>
</protein>
<evidence type="ECO:0000313" key="2">
    <source>
        <dbReference type="Proteomes" id="UP000886885"/>
    </source>
</evidence>
<accession>A0A8X8J0I8</accession>
<gene>
    <name evidence="1" type="ORF">POTOM_003417</name>
</gene>
<dbReference type="EMBL" id="JAAWWB010000001">
    <property type="protein sequence ID" value="KAG6794179.1"/>
    <property type="molecule type" value="Genomic_DNA"/>
</dbReference>
<proteinExistence type="predicted"/>
<sequence>MVLICTDSQGMSKHVSIATTESLVCSESRACLDPKSKAPAVEDEDGFRDAAELPVWQTVGEEGGRNRICFKSLDLVNRAFKMQMPLADTS</sequence>
<dbReference type="Proteomes" id="UP000886885">
    <property type="component" value="Chromosome 1A"/>
</dbReference>
<keyword evidence="2" id="KW-1185">Reference proteome</keyword>
<organism evidence="1 2">
    <name type="scientific">Populus tomentosa</name>
    <name type="common">Chinese white poplar</name>
    <dbReference type="NCBI Taxonomy" id="118781"/>
    <lineage>
        <taxon>Eukaryota</taxon>
        <taxon>Viridiplantae</taxon>
        <taxon>Streptophyta</taxon>
        <taxon>Embryophyta</taxon>
        <taxon>Tracheophyta</taxon>
        <taxon>Spermatophyta</taxon>
        <taxon>Magnoliopsida</taxon>
        <taxon>eudicotyledons</taxon>
        <taxon>Gunneridae</taxon>
        <taxon>Pentapetalae</taxon>
        <taxon>rosids</taxon>
        <taxon>fabids</taxon>
        <taxon>Malpighiales</taxon>
        <taxon>Salicaceae</taxon>
        <taxon>Saliceae</taxon>
        <taxon>Populus</taxon>
    </lineage>
</organism>
<reference evidence="1" key="1">
    <citation type="journal article" date="2020" name="bioRxiv">
        <title>Hybrid origin of Populus tomentosa Carr. identified through genome sequencing and phylogenomic analysis.</title>
        <authorList>
            <person name="An X."/>
            <person name="Gao K."/>
            <person name="Chen Z."/>
            <person name="Li J."/>
            <person name="Yang X."/>
            <person name="Yang X."/>
            <person name="Zhou J."/>
            <person name="Guo T."/>
            <person name="Zhao T."/>
            <person name="Huang S."/>
            <person name="Miao D."/>
            <person name="Khan W.U."/>
            <person name="Rao P."/>
            <person name="Ye M."/>
            <person name="Lei B."/>
            <person name="Liao W."/>
            <person name="Wang J."/>
            <person name="Ji L."/>
            <person name="Li Y."/>
            <person name="Guo B."/>
            <person name="Mustafa N.S."/>
            <person name="Li S."/>
            <person name="Yun Q."/>
            <person name="Keller S.R."/>
            <person name="Mao J."/>
            <person name="Zhang R."/>
            <person name="Strauss S.H."/>
        </authorList>
    </citation>
    <scope>NUCLEOTIDE SEQUENCE</scope>
    <source>
        <strain evidence="1">GM15</strain>
        <tissue evidence="1">Leaf</tissue>
    </source>
</reference>
<evidence type="ECO:0000313" key="1">
    <source>
        <dbReference type="EMBL" id="KAG6794179.1"/>
    </source>
</evidence>
<name>A0A8X8J0I8_POPTO</name>
<comment type="caution">
    <text evidence="1">The sequence shown here is derived from an EMBL/GenBank/DDBJ whole genome shotgun (WGS) entry which is preliminary data.</text>
</comment>
<dbReference type="AlphaFoldDB" id="A0A8X8J0I8"/>